<organism evidence="2 3">
    <name type="scientific">Stappia indica</name>
    <dbReference type="NCBI Taxonomy" id="538381"/>
    <lineage>
        <taxon>Bacteria</taxon>
        <taxon>Pseudomonadati</taxon>
        <taxon>Pseudomonadota</taxon>
        <taxon>Alphaproteobacteria</taxon>
        <taxon>Hyphomicrobiales</taxon>
        <taxon>Stappiaceae</taxon>
        <taxon>Stappia</taxon>
    </lineage>
</organism>
<reference evidence="2 3" key="1">
    <citation type="submission" date="2017-08" db="EMBL/GenBank/DDBJ databases">
        <authorList>
            <person name="de Groot N.N."/>
        </authorList>
    </citation>
    <scope>NUCLEOTIDE SEQUENCE [LARGE SCALE GENOMIC DNA]</scope>
    <source>
        <strain evidence="2 3">USBA 352</strain>
    </source>
</reference>
<evidence type="ECO:0000313" key="2">
    <source>
        <dbReference type="EMBL" id="SOB90508.1"/>
    </source>
</evidence>
<dbReference type="RefSeq" id="WP_097173772.1">
    <property type="nucleotide sequence ID" value="NZ_OBML01000001.1"/>
</dbReference>
<dbReference type="AlphaFoldDB" id="A0A285R9S7"/>
<dbReference type="Gene3D" id="3.40.630.30">
    <property type="match status" value="1"/>
</dbReference>
<gene>
    <name evidence="2" type="ORF">SAMN05421512_101458</name>
</gene>
<dbReference type="Proteomes" id="UP000219331">
    <property type="component" value="Unassembled WGS sequence"/>
</dbReference>
<keyword evidence="3" id="KW-1185">Reference proteome</keyword>
<evidence type="ECO:0000313" key="3">
    <source>
        <dbReference type="Proteomes" id="UP000219331"/>
    </source>
</evidence>
<sequence length="99" mass="10804">MTDAITIELEQSGSKGRYVARALGREGEAELTFSVASETLVIADHTGVPESMRGTGIGLAMVERLVADAREKGFRIMPLCPFVNAQRKKHPEWADAFNV</sequence>
<dbReference type="PANTHER" id="PTHR31435:SF10">
    <property type="entry name" value="BSR4717 PROTEIN"/>
    <property type="match status" value="1"/>
</dbReference>
<dbReference type="PROSITE" id="PS51729">
    <property type="entry name" value="GNAT_YJDJ"/>
    <property type="match status" value="1"/>
</dbReference>
<dbReference type="InterPro" id="IPR016181">
    <property type="entry name" value="Acyl_CoA_acyltransferase"/>
</dbReference>
<protein>
    <recommendedName>
        <fullName evidence="1">N-acetyltransferase domain-containing protein</fullName>
    </recommendedName>
</protein>
<dbReference type="STRING" id="538381.GCA_001696535_01585"/>
<dbReference type="EMBL" id="OBML01000001">
    <property type="protein sequence ID" value="SOB90508.1"/>
    <property type="molecule type" value="Genomic_DNA"/>
</dbReference>
<accession>A0A285R9S7</accession>
<dbReference type="InterPro" id="IPR031165">
    <property type="entry name" value="GNAT_YJDJ"/>
</dbReference>
<name>A0A285R9S7_9HYPH</name>
<proteinExistence type="predicted"/>
<evidence type="ECO:0000259" key="1">
    <source>
        <dbReference type="PROSITE" id="PS51729"/>
    </source>
</evidence>
<dbReference type="Pfam" id="PF14542">
    <property type="entry name" value="Acetyltransf_CG"/>
    <property type="match status" value="1"/>
</dbReference>
<dbReference type="InterPro" id="IPR045057">
    <property type="entry name" value="Gcn5-rel_NAT"/>
</dbReference>
<dbReference type="SUPFAM" id="SSF55729">
    <property type="entry name" value="Acyl-CoA N-acyltransferases (Nat)"/>
    <property type="match status" value="1"/>
</dbReference>
<feature type="domain" description="N-acetyltransferase" evidence="1">
    <location>
        <begin position="10"/>
        <end position="98"/>
    </location>
</feature>
<dbReference type="PANTHER" id="PTHR31435">
    <property type="entry name" value="PROTEIN NATD1"/>
    <property type="match status" value="1"/>
</dbReference>
<dbReference type="OrthoDB" id="9800945at2"/>